<dbReference type="GO" id="GO:0016192">
    <property type="term" value="P:vesicle-mediated transport"/>
    <property type="evidence" value="ECO:0007669"/>
    <property type="project" value="UniProtKB-KW"/>
</dbReference>
<comment type="similarity">
    <text evidence="2 6">Belongs to the SEC16 family.</text>
</comment>
<keyword evidence="5 6" id="KW-0931">ER-Golgi transport</keyword>
<feature type="compositionally biased region" description="Low complexity" evidence="7">
    <location>
        <begin position="131"/>
        <end position="143"/>
    </location>
</feature>
<dbReference type="PANTHER" id="PTHR13402">
    <property type="entry name" value="RGPR-RELATED"/>
    <property type="match status" value="1"/>
</dbReference>
<feature type="compositionally biased region" description="Polar residues" evidence="7">
    <location>
        <begin position="1057"/>
        <end position="1067"/>
    </location>
</feature>
<dbReference type="GO" id="GO:0012507">
    <property type="term" value="C:ER to Golgi transport vesicle membrane"/>
    <property type="evidence" value="ECO:0007669"/>
    <property type="project" value="TreeGrafter"/>
</dbReference>
<feature type="compositionally biased region" description="Polar residues" evidence="7">
    <location>
        <begin position="712"/>
        <end position="728"/>
    </location>
</feature>
<protein>
    <recommendedName>
        <fullName evidence="6">Protein transport protein sec16</fullName>
    </recommendedName>
</protein>
<dbReference type="GO" id="GO:0070971">
    <property type="term" value="C:endoplasmic reticulum exit site"/>
    <property type="evidence" value="ECO:0007669"/>
    <property type="project" value="TreeGrafter"/>
</dbReference>
<comment type="subcellular location">
    <subcellularLocation>
        <location evidence="1">Endoplasmic reticulum</location>
    </subcellularLocation>
    <subcellularLocation>
        <location evidence="6">Golgi apparatus membrane</location>
    </subcellularLocation>
</comment>
<proteinExistence type="inferred from homology"/>
<feature type="compositionally biased region" description="Polar residues" evidence="7">
    <location>
        <begin position="100"/>
        <end position="116"/>
    </location>
</feature>
<dbReference type="PANTHER" id="PTHR13402:SF6">
    <property type="entry name" value="SECRETORY 16, ISOFORM I"/>
    <property type="match status" value="1"/>
</dbReference>
<name>A0A6L2Q589_COPFO</name>
<dbReference type="GO" id="GO:0015031">
    <property type="term" value="P:protein transport"/>
    <property type="evidence" value="ECO:0007669"/>
    <property type="project" value="UniProtKB-KW"/>
</dbReference>
<dbReference type="Pfam" id="PF12932">
    <property type="entry name" value="Sec16"/>
    <property type="match status" value="1"/>
</dbReference>
<feature type="compositionally biased region" description="Low complexity" evidence="7">
    <location>
        <begin position="180"/>
        <end position="205"/>
    </location>
</feature>
<feature type="region of interest" description="Disordered" evidence="7">
    <location>
        <begin position="2129"/>
        <end position="2183"/>
    </location>
</feature>
<evidence type="ECO:0000256" key="2">
    <source>
        <dbReference type="ARBA" id="ARBA00005927"/>
    </source>
</evidence>
<keyword evidence="3 6" id="KW-0813">Transport</keyword>
<dbReference type="Pfam" id="PF12931">
    <property type="entry name" value="TPR_Sec16"/>
    <property type="match status" value="1"/>
</dbReference>
<comment type="caution">
    <text evidence="10">The sequence shown here is derived from an EMBL/GenBank/DDBJ whole genome shotgun (WGS) entry which is preliminary data.</text>
</comment>
<gene>
    <name evidence="10" type="ORF">Cfor_11871</name>
</gene>
<organism evidence="10 11">
    <name type="scientific">Coptotermes formosanus</name>
    <name type="common">Formosan subterranean termite</name>
    <dbReference type="NCBI Taxonomy" id="36987"/>
    <lineage>
        <taxon>Eukaryota</taxon>
        <taxon>Metazoa</taxon>
        <taxon>Ecdysozoa</taxon>
        <taxon>Arthropoda</taxon>
        <taxon>Hexapoda</taxon>
        <taxon>Insecta</taxon>
        <taxon>Pterygota</taxon>
        <taxon>Neoptera</taxon>
        <taxon>Polyneoptera</taxon>
        <taxon>Dictyoptera</taxon>
        <taxon>Blattodea</taxon>
        <taxon>Blattoidea</taxon>
        <taxon>Termitoidae</taxon>
        <taxon>Rhinotermitidae</taxon>
        <taxon>Coptotermes</taxon>
    </lineage>
</organism>
<feature type="region of interest" description="Disordered" evidence="7">
    <location>
        <begin position="1015"/>
        <end position="1068"/>
    </location>
</feature>
<keyword evidence="6" id="KW-0472">Membrane</keyword>
<feature type="compositionally biased region" description="Basic and acidic residues" evidence="7">
    <location>
        <begin position="1177"/>
        <end position="1271"/>
    </location>
</feature>
<dbReference type="Gene3D" id="1.25.40.1030">
    <property type="match status" value="1"/>
</dbReference>
<accession>A0A6L2Q589</accession>
<dbReference type="OrthoDB" id="8918678at2759"/>
<feature type="region of interest" description="Disordered" evidence="7">
    <location>
        <begin position="2355"/>
        <end position="2374"/>
    </location>
</feature>
<feature type="region of interest" description="Disordered" evidence="7">
    <location>
        <begin position="2200"/>
        <end position="2271"/>
    </location>
</feature>
<evidence type="ECO:0000256" key="4">
    <source>
        <dbReference type="ARBA" id="ARBA00022824"/>
    </source>
</evidence>
<sequence length="2402" mass="265898">MKSQDNRYKSAENPVLIHGVSLCDVNVGMCCVCAAGKCFLMSAPSANSHSWYTTKNEVPGQQGFANNSHLYNRMPHHVGPATDQAWQQHQSQQPHYNWYTPASKSPLNTSHPLNSGTGAGNPWNWSGGANYQQQPGQYGQPFQQNTQQYSAPYRHPNVLPVARPNPDPWNWGWEESGISANSESVSNSTSSSSSNNHNNNNNNNNVCPDPVWGWSVESTATHQGHNVPSTNAGYRLAQHGHNYTVAPMHASVSTGSVGPVMTPSTAAVIAESFSSSSADQTPLFSSSGSQNLAGNNPLTLNFVRNNNVSQLLVNSGNQYTAVSTPSHLNQDVNYSHGSHGARSDFEQGYVNNNVSQQEIGISQQEIYAAGASEERLRESPVVTQEVKNVGAIEQGTPHPSVDCVSTGTEFLDVPICASETKTEKGIKEELDSPANDVPELSRGSSSREQDISKQSSSTGNDGLSTQWSTESLPSSEELSQTVEGSEVISQHSNVPQLSMVTDTLLVNQQNNQYHQIYEHSSHEFSNDDQNGHRVERTEEPQCLKDVPINESRNVCTQEYPRYGTNSYTPEQVTNETATWQQGAGNRGYSQDGVYCQMSTGSNISTLSSSSLYLHSDCHTAQPETMMNIAHISAETIKTMLPIESVANALENLTVSNENLRSPDVENKEIVYPETEENLGATSALSGHSNLSHGSNVNVNPTQAAFGPPPKSTGISQKKSNNPYSLTQKHISKYRASPPSGEGSGGGVDKRNYSHPHIPSVGPTESGVNVAQFGALPEIMSHTINTLMQPAYSLKTAETSGSIGRQKKTPPLMAEDNVNLETVPDNKERPDFVDVLQTAPVTRLHAAGVGQDALRGTASQWNQPSSYSASPENQEVAPHCGPDRNQYLETGQLTGDEREIRSTMPDIVETQYRVSRNGNSSVSHEGFVPLHEIHRMVPGQITEQNVIANSYEPENMVVRPGDNFNERVLTPPPGLRRMVPGQFTEIENTVMQVLDSVHANENSSDDLLLDRMVPGQLTEESGGGSFVSESGSVETVPAHSSVDDIPPPPGLRRMVPGESSSPESQGNVAQLGLPAGAFQPIDAVPLELRVVTGVAQDEVDGVGSAGTLPLPASPLSANSRVKSEPVSPTPEQTSSGSNLPQPPSERSETIGSDSVEVYTPPAPSENTVRDASGSWRDTMTKDRERWHQDDEGNEHNSQHQRRQTDGRDFYASRDKDRAESPGASRYKDREEWDWKYGPRHERDRDDSSSGGRYRDDRHYDPRKEYRGHDDSRRPRRKRNYDRQEDDADTEDYFSDHDRDKARYHDNYDIRYRDRTNRERGLREMENVPRERQDHRTTGRDRDRDRDGGRDRNRERKRQEYSDRHDYRRSDDYYHRGYEDDPSYRGGQRSRPSSRAEYEEYRRRDFHGYGAYSYFGRQMDAYHYDPYYTYKYYENLRRTNPTAYAEWYAKYYSSHPNYNQGAFSEDRGSVHSGRSSANEELRKDRYERTGHCQSHDYYHSSSFTGDCDSGRGLEHTDSSLIEDPTATTPLRLTPAKFSTAHIKGILTARGQVVKILPHYPLDGQPATVEIHDMQGMVSSDETVKELQGFPGPLVRGVTHKNSVIAFCMRKLKKAERDPELFDRESVILLWKLLILLLRQNGTVVGADIAELLLSNLGSQETTNISVASANVRHSAPSPAVSQHSSIHDVQADEQDIRHASYRSEEELTVEFREYLLYGNKKEALEWAMKHGLWGHALFLASKMDQRTYANVMMRFANGLAMNDPLQTLYQLMSGRQPAAVTCCADEKWGDWKPHLAMILSNPSHRPDLDHKAVITLGDTLGARGCLHASHFCYLMAQLEFGVFSHKSSKIVLLGSSHFKPFVEFATNEAIQMTEIYIYACQLAEHDFNVPQFQAFKYLYAKRLAEFGMLAEAIHYVEVIAGAILQRPTSYSASFTKEVYELGDQLKYYDPVYNNGDGDAVELADPSWLHGLHTVIDNYNIGIIQQDIPSYSSTSNLSCSEGEPVQHGTTTIDTVQDSLASGTSWHQQQQELLYASHQHTQHWAVQQGLEGIGDTAYQQQAELSGDAGSNYQSPEHYCENSEWGTGSVSTMQDQVGSGHHLFSLGDDYGNSEKLGAGDTSGQQPFSYWNVSASHAEQDTPRVTLPGSTSQTLQPEPPMPEPKPSLASKSSVKQKQEQVSKPAGGTRSWLGGIWNRFTLRPTHQMKLPDDKNPSIVWDPDKKRWTNVDGDDEEGSSDLPPPPKASELPKVTKGLSAAGGEGLTAGSTGSNMFRKARKPKYVDVLKGSKTTNPAIPAPDIFPPTVPSQTTVNYFIPSAVESSDAATDFPTSATANIYEQPAEQLQLSRWSSTSSLSREVQKYTMRGQQNTPSQGAAAYATPKMFDPASFSQKAGVVTTSSTLKRHPN</sequence>
<evidence type="ECO:0000313" key="10">
    <source>
        <dbReference type="EMBL" id="GFG40053.1"/>
    </source>
</evidence>
<feature type="domain" description="Sec16 Sec23-binding" evidence="8">
    <location>
        <begin position="1710"/>
        <end position="1944"/>
    </location>
</feature>
<dbReference type="GO" id="GO:0000139">
    <property type="term" value="C:Golgi membrane"/>
    <property type="evidence" value="ECO:0007669"/>
    <property type="project" value="UniProtKB-SubCell"/>
</dbReference>
<evidence type="ECO:0000256" key="5">
    <source>
        <dbReference type="ARBA" id="ARBA00022892"/>
    </source>
</evidence>
<feature type="region of interest" description="Disordered" evidence="7">
    <location>
        <begin position="1318"/>
        <end position="1397"/>
    </location>
</feature>
<evidence type="ECO:0000256" key="1">
    <source>
        <dbReference type="ARBA" id="ARBA00004240"/>
    </source>
</evidence>
<feature type="domain" description="Sec16 central conserved" evidence="9">
    <location>
        <begin position="1562"/>
        <end position="1639"/>
    </location>
</feature>
<dbReference type="GO" id="GO:0007030">
    <property type="term" value="P:Golgi organization"/>
    <property type="evidence" value="ECO:0007669"/>
    <property type="project" value="TreeGrafter"/>
</dbReference>
<keyword evidence="6" id="KW-0653">Protein transport</keyword>
<dbReference type="Proteomes" id="UP000502823">
    <property type="component" value="Unassembled WGS sequence"/>
</dbReference>
<evidence type="ECO:0000256" key="7">
    <source>
        <dbReference type="SAM" id="MobiDB-lite"/>
    </source>
</evidence>
<keyword evidence="11" id="KW-1185">Reference proteome</keyword>
<feature type="compositionally biased region" description="Polar residues" evidence="7">
    <location>
        <begin position="1128"/>
        <end position="1138"/>
    </location>
</feature>
<feature type="region of interest" description="Disordered" evidence="7">
    <location>
        <begin position="1461"/>
        <end position="1480"/>
    </location>
</feature>
<keyword evidence="6" id="KW-0333">Golgi apparatus</keyword>
<feature type="region of interest" description="Disordered" evidence="7">
    <location>
        <begin position="858"/>
        <end position="896"/>
    </location>
</feature>
<feature type="compositionally biased region" description="Basic and acidic residues" evidence="7">
    <location>
        <begin position="2202"/>
        <end position="2221"/>
    </location>
</feature>
<evidence type="ECO:0000256" key="3">
    <source>
        <dbReference type="ARBA" id="ARBA00022448"/>
    </source>
</evidence>
<feature type="compositionally biased region" description="Polar residues" evidence="7">
    <location>
        <begin position="452"/>
        <end position="467"/>
    </location>
</feature>
<evidence type="ECO:0000259" key="9">
    <source>
        <dbReference type="Pfam" id="PF12932"/>
    </source>
</evidence>
<feature type="compositionally biased region" description="Polar residues" evidence="7">
    <location>
        <begin position="858"/>
        <end position="872"/>
    </location>
</feature>
<dbReference type="EMBL" id="BLKM01001486">
    <property type="protein sequence ID" value="GFG40053.1"/>
    <property type="molecule type" value="Genomic_DNA"/>
</dbReference>
<feature type="compositionally biased region" description="Low complexity" evidence="7">
    <location>
        <begin position="468"/>
        <end position="479"/>
    </location>
</feature>
<feature type="region of interest" description="Disordered" evidence="7">
    <location>
        <begin position="180"/>
        <end position="206"/>
    </location>
</feature>
<feature type="compositionally biased region" description="Polar residues" evidence="7">
    <location>
        <begin position="2163"/>
        <end position="2175"/>
    </location>
</feature>
<dbReference type="InParanoid" id="A0A6L2Q589"/>
<feature type="region of interest" description="Disordered" evidence="7">
    <location>
        <begin position="424"/>
        <end position="490"/>
    </location>
</feature>
<dbReference type="CDD" id="cd09233">
    <property type="entry name" value="ACE1-Sec16-like"/>
    <property type="match status" value="1"/>
</dbReference>
<feature type="region of interest" description="Disordered" evidence="7">
    <location>
        <begin position="87"/>
        <end position="143"/>
    </location>
</feature>
<feature type="region of interest" description="Disordered" evidence="7">
    <location>
        <begin position="701"/>
        <end position="753"/>
    </location>
</feature>
<feature type="compositionally biased region" description="Acidic residues" evidence="7">
    <location>
        <begin position="1282"/>
        <end position="1291"/>
    </location>
</feature>
<feature type="compositionally biased region" description="Polar residues" evidence="7">
    <location>
        <begin position="480"/>
        <end position="490"/>
    </location>
</feature>
<evidence type="ECO:0000259" key="8">
    <source>
        <dbReference type="Pfam" id="PF12931"/>
    </source>
</evidence>
<dbReference type="InterPro" id="IPR024298">
    <property type="entry name" value="Sec16_Sec23-bd"/>
</dbReference>
<dbReference type="InterPro" id="IPR024340">
    <property type="entry name" value="Sec16_CCD"/>
</dbReference>
<dbReference type="GO" id="GO:0070973">
    <property type="term" value="P:protein localization to endoplasmic reticulum exit site"/>
    <property type="evidence" value="ECO:0007669"/>
    <property type="project" value="TreeGrafter"/>
</dbReference>
<reference evidence="11" key="1">
    <citation type="submission" date="2020-01" db="EMBL/GenBank/DDBJ databases">
        <title>Draft genome sequence of the Termite Coptotermes fromosanus.</title>
        <authorList>
            <person name="Itakura S."/>
            <person name="Yosikawa Y."/>
            <person name="Umezawa K."/>
        </authorList>
    </citation>
    <scope>NUCLEOTIDE SEQUENCE [LARGE SCALE GENOMIC DNA]</scope>
</reference>
<feature type="compositionally biased region" description="Basic and acidic residues" evidence="7">
    <location>
        <begin position="1318"/>
        <end position="1381"/>
    </location>
</feature>
<feature type="region of interest" description="Disordered" evidence="7">
    <location>
        <begin position="1104"/>
        <end position="1298"/>
    </location>
</feature>
<keyword evidence="4 6" id="KW-0256">Endoplasmic reticulum</keyword>
<evidence type="ECO:0000313" key="11">
    <source>
        <dbReference type="Proteomes" id="UP000502823"/>
    </source>
</evidence>
<evidence type="ECO:0000256" key="6">
    <source>
        <dbReference type="RuleBase" id="RU364101"/>
    </source>
</evidence>